<organism evidence="2 3">
    <name type="scientific">Paraoerskovia sediminicola</name>
    <dbReference type="NCBI Taxonomy" id="1138587"/>
    <lineage>
        <taxon>Bacteria</taxon>
        <taxon>Bacillati</taxon>
        <taxon>Actinomycetota</taxon>
        <taxon>Actinomycetes</taxon>
        <taxon>Micrococcales</taxon>
        <taxon>Cellulomonadaceae</taxon>
        <taxon>Paraoerskovia</taxon>
    </lineage>
</organism>
<evidence type="ECO:0000256" key="1">
    <source>
        <dbReference type="SAM" id="Phobius"/>
    </source>
</evidence>
<dbReference type="Proteomes" id="UP001321475">
    <property type="component" value="Chromosome"/>
</dbReference>
<evidence type="ECO:0000313" key="2">
    <source>
        <dbReference type="EMBL" id="BDZ41762.1"/>
    </source>
</evidence>
<reference evidence="3" key="1">
    <citation type="journal article" date="2019" name="Int. J. Syst. Evol. Microbiol.">
        <title>The Global Catalogue of Microorganisms (GCM) 10K type strain sequencing project: providing services to taxonomists for standard genome sequencing and annotation.</title>
        <authorList>
            <consortium name="The Broad Institute Genomics Platform"/>
            <consortium name="The Broad Institute Genome Sequencing Center for Infectious Disease"/>
            <person name="Wu L."/>
            <person name="Ma J."/>
        </authorList>
    </citation>
    <scope>NUCLEOTIDE SEQUENCE [LARGE SCALE GENOMIC DNA]</scope>
    <source>
        <strain evidence="3">NBRC 108565</strain>
    </source>
</reference>
<protein>
    <submittedName>
        <fullName evidence="2">Uncharacterized protein</fullName>
    </submittedName>
</protein>
<keyword evidence="1" id="KW-0472">Membrane</keyword>
<evidence type="ECO:0000313" key="3">
    <source>
        <dbReference type="Proteomes" id="UP001321475"/>
    </source>
</evidence>
<feature type="transmembrane region" description="Helical" evidence="1">
    <location>
        <begin position="113"/>
        <end position="131"/>
    </location>
</feature>
<accession>A0ABN6XDN1</accession>
<dbReference type="EMBL" id="AP027729">
    <property type="protein sequence ID" value="BDZ41762.1"/>
    <property type="molecule type" value="Genomic_DNA"/>
</dbReference>
<proteinExistence type="predicted"/>
<keyword evidence="3" id="KW-1185">Reference proteome</keyword>
<keyword evidence="1" id="KW-1133">Transmembrane helix</keyword>
<sequence length="141" mass="14312">MIQSVNENARDGSASGPQPAEQLGGAAYWAAATITVLSALISLGYSVAGVLGDGASEDFALYAASRSIGLAVAALLVLTSRSLRVLLVVGATMTVVQVFDGFIGLSIGDTVKTVGPFALAALTAVALMVAYRAHQARTVTR</sequence>
<gene>
    <name evidence="2" type="ORF">GCM10025865_10610</name>
</gene>
<keyword evidence="1" id="KW-0812">Transmembrane</keyword>
<feature type="transmembrane region" description="Helical" evidence="1">
    <location>
        <begin position="26"/>
        <end position="47"/>
    </location>
</feature>
<feature type="transmembrane region" description="Helical" evidence="1">
    <location>
        <begin position="85"/>
        <end position="107"/>
    </location>
</feature>
<feature type="transmembrane region" description="Helical" evidence="1">
    <location>
        <begin position="59"/>
        <end position="78"/>
    </location>
</feature>
<name>A0ABN6XDN1_9CELL</name>